<evidence type="ECO:0000313" key="2">
    <source>
        <dbReference type="EMBL" id="SUA24123.1"/>
    </source>
</evidence>
<organism evidence="2">
    <name type="scientific">Neisseria gonorrhoeae</name>
    <dbReference type="NCBI Taxonomy" id="485"/>
    <lineage>
        <taxon>Bacteria</taxon>
        <taxon>Pseudomonadati</taxon>
        <taxon>Pseudomonadota</taxon>
        <taxon>Betaproteobacteria</taxon>
        <taxon>Neisseriales</taxon>
        <taxon>Neisseriaceae</taxon>
        <taxon>Neisseria</taxon>
    </lineage>
</organism>
<feature type="region of interest" description="Disordered" evidence="1">
    <location>
        <begin position="1"/>
        <end position="22"/>
    </location>
</feature>
<gene>
    <name evidence="2" type="ORF">NCTC11421_02114</name>
</gene>
<reference evidence="2" key="1">
    <citation type="submission" date="2018-06" db="EMBL/GenBank/DDBJ databases">
        <authorList>
            <consortium name="Pathogen Informatics"/>
            <person name="Doyle S."/>
        </authorList>
    </citation>
    <scope>NUCLEOTIDE SEQUENCE [LARGE SCALE GENOMIC DNA]</scope>
    <source>
        <strain evidence="2">NCTC11421</strain>
    </source>
</reference>
<proteinExistence type="predicted"/>
<sequence length="142" mass="16471">MQEEAAPVEKEQEDPTAPIIDPENNKIVTTYSERRLFDLVKSILPDDASIEAKDTESYFSVLVDGKSNRWILRYFDNKQRPSVIFPIELEESDISNIERCGLEVSGNQVIIDTPENLLRVVWLVIDSYRFCCDDENFKRKPK</sequence>
<evidence type="ECO:0000256" key="1">
    <source>
        <dbReference type="SAM" id="MobiDB-lite"/>
    </source>
</evidence>
<name>A0A378VZ02_NEIGO</name>
<dbReference type="EMBL" id="UGRI01000001">
    <property type="protein sequence ID" value="SUA24123.1"/>
    <property type="molecule type" value="Genomic_DNA"/>
</dbReference>
<dbReference type="AlphaFoldDB" id="A0A378VZ02"/>
<protein>
    <submittedName>
        <fullName evidence="2">Uncharacterized conserved protein</fullName>
    </submittedName>
</protein>
<accession>A0A378VZ02</accession>